<dbReference type="InterPro" id="IPR013113">
    <property type="entry name" value="SIP_FAD-bd"/>
</dbReference>
<dbReference type="FunFam" id="2.40.30.10:FF:000055">
    <property type="entry name" value="Siderophore-interacting family protein"/>
    <property type="match status" value="1"/>
</dbReference>
<protein>
    <submittedName>
        <fullName evidence="3">Siderophore-interacting protein</fullName>
    </submittedName>
</protein>
<dbReference type="PANTHER" id="PTHR30157">
    <property type="entry name" value="FERRIC REDUCTASE, NADPH-DEPENDENT"/>
    <property type="match status" value="1"/>
</dbReference>
<dbReference type="HOGENOM" id="CLU_040923_4_0_6"/>
<name>H8L1L2_FRAAD</name>
<reference evidence="3" key="1">
    <citation type="submission" date="2012-02" db="EMBL/GenBank/DDBJ databases">
        <title>The complete genome of Frateuria aurantia DSM 6220.</title>
        <authorList>
            <consortium name="US DOE Joint Genome Institute (JGI-PGF)"/>
            <person name="Lucas S."/>
            <person name="Copeland A."/>
            <person name="Lapidus A."/>
            <person name="Glavina del Rio T."/>
            <person name="Dalin E."/>
            <person name="Tice H."/>
            <person name="Bruce D."/>
            <person name="Goodwin L."/>
            <person name="Pitluck S."/>
            <person name="Peters L."/>
            <person name="Ovchinnikova G."/>
            <person name="Teshima H."/>
            <person name="Kyrpides N."/>
            <person name="Mavromatis K."/>
            <person name="Ivanova N."/>
            <person name="Brettin T."/>
            <person name="Detter J.C."/>
            <person name="Han C."/>
            <person name="Larimer F."/>
            <person name="Land M."/>
            <person name="Hauser L."/>
            <person name="Markowitz V."/>
            <person name="Cheng J.-F."/>
            <person name="Hugenholtz P."/>
            <person name="Woyke T."/>
            <person name="Wu D."/>
            <person name="Brambilla E."/>
            <person name="Klenk H.-P."/>
            <person name="Eisen J.A."/>
        </authorList>
    </citation>
    <scope>NUCLEOTIDE SEQUENCE</scope>
    <source>
        <strain evidence="3">DSM 6220</strain>
    </source>
</reference>
<dbReference type="GO" id="GO:0016491">
    <property type="term" value="F:oxidoreductase activity"/>
    <property type="evidence" value="ECO:0007669"/>
    <property type="project" value="InterPro"/>
</dbReference>
<dbReference type="InterPro" id="IPR017938">
    <property type="entry name" value="Riboflavin_synthase-like_b-brl"/>
</dbReference>
<dbReference type="Proteomes" id="UP000005234">
    <property type="component" value="Chromosome"/>
</dbReference>
<keyword evidence="4" id="KW-1185">Reference proteome</keyword>
<dbReference type="SUPFAM" id="SSF63380">
    <property type="entry name" value="Riboflavin synthase domain-like"/>
    <property type="match status" value="1"/>
</dbReference>
<proteinExistence type="inferred from homology"/>
<evidence type="ECO:0000256" key="1">
    <source>
        <dbReference type="ARBA" id="ARBA00035644"/>
    </source>
</evidence>
<dbReference type="InterPro" id="IPR017927">
    <property type="entry name" value="FAD-bd_FR_type"/>
</dbReference>
<evidence type="ECO:0000313" key="3">
    <source>
        <dbReference type="EMBL" id="AFC85372.1"/>
    </source>
</evidence>
<comment type="similarity">
    <text evidence="1">Belongs to the SIP oxidoreductase family.</text>
</comment>
<dbReference type="Gene3D" id="2.40.30.10">
    <property type="entry name" value="Translation factors"/>
    <property type="match status" value="1"/>
</dbReference>
<dbReference type="OrthoDB" id="9814826at2"/>
<gene>
    <name evidence="3" type="ordered locus">Fraau_0903</name>
</gene>
<organism evidence="3 4">
    <name type="scientific">Frateuria aurantia (strain ATCC 33424 / DSM 6220 / KCTC 2777 / LMG 1558 / NBRC 3245 / NCIMB 13370)</name>
    <name type="common">Acetobacter aurantius</name>
    <dbReference type="NCBI Taxonomy" id="767434"/>
    <lineage>
        <taxon>Bacteria</taxon>
        <taxon>Pseudomonadati</taxon>
        <taxon>Pseudomonadota</taxon>
        <taxon>Gammaproteobacteria</taxon>
        <taxon>Lysobacterales</taxon>
        <taxon>Rhodanobacteraceae</taxon>
        <taxon>Frateuria</taxon>
    </lineage>
</organism>
<dbReference type="AlphaFoldDB" id="H8L1L2"/>
<dbReference type="Pfam" id="PF04954">
    <property type="entry name" value="SIP"/>
    <property type="match status" value="1"/>
</dbReference>
<dbReference type="Pfam" id="PF08021">
    <property type="entry name" value="FAD_binding_9"/>
    <property type="match status" value="1"/>
</dbReference>
<dbReference type="InterPro" id="IPR039374">
    <property type="entry name" value="SIP_fam"/>
</dbReference>
<feature type="domain" description="FAD-binding FR-type" evidence="2">
    <location>
        <begin position="13"/>
        <end position="136"/>
    </location>
</feature>
<dbReference type="EMBL" id="CP003350">
    <property type="protein sequence ID" value="AFC85372.1"/>
    <property type="molecule type" value="Genomic_DNA"/>
</dbReference>
<evidence type="ECO:0000313" key="4">
    <source>
        <dbReference type="Proteomes" id="UP000005234"/>
    </source>
</evidence>
<evidence type="ECO:0000259" key="2">
    <source>
        <dbReference type="PROSITE" id="PS51384"/>
    </source>
</evidence>
<dbReference type="Gene3D" id="3.40.50.80">
    <property type="entry name" value="Nucleotide-binding domain of ferredoxin-NADP reductase (FNR) module"/>
    <property type="match status" value="1"/>
</dbReference>
<dbReference type="InterPro" id="IPR007037">
    <property type="entry name" value="SIP_rossman_dom"/>
</dbReference>
<dbReference type="RefSeq" id="WP_014402378.1">
    <property type="nucleotide sequence ID" value="NC_017033.1"/>
</dbReference>
<dbReference type="PANTHER" id="PTHR30157:SF0">
    <property type="entry name" value="NADPH-DEPENDENT FERRIC-CHELATE REDUCTASE"/>
    <property type="match status" value="1"/>
</dbReference>
<accession>H8L1L2</accession>
<dbReference type="eggNOG" id="COG2375">
    <property type="taxonomic scope" value="Bacteria"/>
</dbReference>
<dbReference type="PROSITE" id="PS51384">
    <property type="entry name" value="FAD_FR"/>
    <property type="match status" value="1"/>
</dbReference>
<dbReference type="InterPro" id="IPR039261">
    <property type="entry name" value="FNR_nucleotide-bd"/>
</dbReference>
<sequence length="259" mass="28573">MTTPEFRMIRHPLAKRTLQVARVSRISPHMQRVVLHGPELAGFHSPAPDDHIKLFFPNSQGHLVLPEIGEHGAVWPEGLEPSPARDYTPRAFDPQALELTIDFVLHGDGPATRWAAQARPGALLTIAGPRGSAILEGSAPKGLLLAGDETALPAIGRWLEEAPANAQIQVFVEIPEAADRQTLKTGPDIRIQWLPRNQDLPGQPLRAAIARHEVRTDQQVCWIACDSDTTRQIRIELEARGVPRAMIKAKGYWKREGDA</sequence>
<dbReference type="STRING" id="767434.Fraau_0903"/>
<dbReference type="CDD" id="cd06193">
    <property type="entry name" value="siderophore_interacting"/>
    <property type="match status" value="1"/>
</dbReference>
<dbReference type="KEGG" id="fau:Fraau_0903"/>